<evidence type="ECO:0000313" key="2">
    <source>
        <dbReference type="EMBL" id="RDX79526.1"/>
    </source>
</evidence>
<keyword evidence="3" id="KW-1185">Reference proteome</keyword>
<dbReference type="OrthoDB" id="6776856at2759"/>
<feature type="domain" description="Retroviral polymerase SH3-like" evidence="1">
    <location>
        <begin position="27"/>
        <end position="81"/>
    </location>
</feature>
<name>A0A371FMG3_MUCPR</name>
<accession>A0A371FMG3</accession>
<proteinExistence type="predicted"/>
<dbReference type="EMBL" id="QJKJ01008520">
    <property type="protein sequence ID" value="RDX79526.1"/>
    <property type="molecule type" value="Genomic_DNA"/>
</dbReference>
<sequence length="123" mass="14615">MHVYDKIPKEAWSGRRPSIRHLRVFGCIVYIHVLNQLMKKLDDKGERCIFIECNTNSNEYKLYNPMTNKMIISPYVTFDEKGIMIMAHLIRRLSTLLYLQIMKPVTFEEASSDENWRKAIIDF</sequence>
<dbReference type="Pfam" id="PF25597">
    <property type="entry name" value="SH3_retrovirus"/>
    <property type="match status" value="1"/>
</dbReference>
<dbReference type="AlphaFoldDB" id="A0A371FMG3"/>
<protein>
    <recommendedName>
        <fullName evidence="1">Retroviral polymerase SH3-like domain-containing protein</fullName>
    </recommendedName>
</protein>
<dbReference type="STRING" id="157652.A0A371FMG3"/>
<gene>
    <name evidence="2" type="ORF">CR513_40053</name>
</gene>
<dbReference type="Proteomes" id="UP000257109">
    <property type="component" value="Unassembled WGS sequence"/>
</dbReference>
<reference evidence="2" key="1">
    <citation type="submission" date="2018-05" db="EMBL/GenBank/DDBJ databases">
        <title>Draft genome of Mucuna pruriens seed.</title>
        <authorList>
            <person name="Nnadi N.E."/>
            <person name="Vos R."/>
            <person name="Hasami M.H."/>
            <person name="Devisetty U.K."/>
            <person name="Aguiy J.C."/>
        </authorList>
    </citation>
    <scope>NUCLEOTIDE SEQUENCE [LARGE SCALE GENOMIC DNA]</scope>
    <source>
        <strain evidence="2">JCA_2017</strain>
    </source>
</reference>
<feature type="non-terminal residue" evidence="2">
    <location>
        <position position="1"/>
    </location>
</feature>
<evidence type="ECO:0000259" key="1">
    <source>
        <dbReference type="Pfam" id="PF25597"/>
    </source>
</evidence>
<comment type="caution">
    <text evidence="2">The sequence shown here is derived from an EMBL/GenBank/DDBJ whole genome shotgun (WGS) entry which is preliminary data.</text>
</comment>
<evidence type="ECO:0000313" key="3">
    <source>
        <dbReference type="Proteomes" id="UP000257109"/>
    </source>
</evidence>
<dbReference type="InterPro" id="IPR057670">
    <property type="entry name" value="SH3_retrovirus"/>
</dbReference>
<organism evidence="2 3">
    <name type="scientific">Mucuna pruriens</name>
    <name type="common">Velvet bean</name>
    <name type="synonym">Dolichos pruriens</name>
    <dbReference type="NCBI Taxonomy" id="157652"/>
    <lineage>
        <taxon>Eukaryota</taxon>
        <taxon>Viridiplantae</taxon>
        <taxon>Streptophyta</taxon>
        <taxon>Embryophyta</taxon>
        <taxon>Tracheophyta</taxon>
        <taxon>Spermatophyta</taxon>
        <taxon>Magnoliopsida</taxon>
        <taxon>eudicotyledons</taxon>
        <taxon>Gunneridae</taxon>
        <taxon>Pentapetalae</taxon>
        <taxon>rosids</taxon>
        <taxon>fabids</taxon>
        <taxon>Fabales</taxon>
        <taxon>Fabaceae</taxon>
        <taxon>Papilionoideae</taxon>
        <taxon>50 kb inversion clade</taxon>
        <taxon>NPAAA clade</taxon>
        <taxon>indigoferoid/millettioid clade</taxon>
        <taxon>Phaseoleae</taxon>
        <taxon>Mucuna</taxon>
    </lineage>
</organism>